<dbReference type="KEGG" id="rhom:FRIFI_1129"/>
<comment type="similarity">
    <text evidence="6">Belongs to the ABC-4 integral membrane protein family.</text>
</comment>
<proteinExistence type="inferred from homology"/>
<sequence>MNMMKNALTNLKGHKLRVFITLVWIIIGITSVILVSSIGNGVKKEVLKSVSKVNPNKTQIYFEPTNSNMAGMTSFLSPFKLKDLEELSFLEGVEKIGPAKDDFAMNSMFYSEAYFDKKATYVDVSPLKDDTTLNPLYGRSFSYEDENRKVIIITLQNATDLFGTPEDALGKGISINGNIYEVIGVIDESSVVKKEKEKSNSFESMYYGDMDYLTSYMPKKALDVLMNQNMYPTDIYQLDLVVSNGYDLFETASRVTQKLHELHPDIEGTYQVHDPSEQTKALESMVNNINMFITVITAISMFVGGVGVMNIMYISVMERQREIGIRRAIGAKPRDIMLQFLTESVFITVLGGILGIIIGFIVVNYASSYLPFKAIVNINSLFYAFIATIVTGVIFGIVPAFKASRLDPIKAIYK</sequence>
<dbReference type="AlphaFoldDB" id="A0A2P2BQN9"/>
<dbReference type="GO" id="GO:0022857">
    <property type="term" value="F:transmembrane transporter activity"/>
    <property type="evidence" value="ECO:0007669"/>
    <property type="project" value="TreeGrafter"/>
</dbReference>
<feature type="transmembrane region" description="Helical" evidence="7">
    <location>
        <begin position="291"/>
        <end position="316"/>
    </location>
</feature>
<dbReference type="EMBL" id="LN650648">
    <property type="protein sequence ID" value="CEI72668.1"/>
    <property type="molecule type" value="Genomic_DNA"/>
</dbReference>
<evidence type="ECO:0000256" key="2">
    <source>
        <dbReference type="ARBA" id="ARBA00022475"/>
    </source>
</evidence>
<keyword evidence="11" id="KW-1185">Reference proteome</keyword>
<feature type="domain" description="MacB-like periplasmic core" evidence="9">
    <location>
        <begin position="19"/>
        <end position="257"/>
    </location>
</feature>
<dbReference type="InterPro" id="IPR003838">
    <property type="entry name" value="ABC3_permease_C"/>
</dbReference>
<protein>
    <submittedName>
        <fullName evidence="10">Efflux ABC transporter, permease protein</fullName>
    </submittedName>
</protein>
<accession>A0A2P2BQN9</accession>
<dbReference type="Pfam" id="PF12704">
    <property type="entry name" value="MacB_PCD"/>
    <property type="match status" value="1"/>
</dbReference>
<keyword evidence="2" id="KW-1003">Cell membrane</keyword>
<evidence type="ECO:0000256" key="5">
    <source>
        <dbReference type="ARBA" id="ARBA00023136"/>
    </source>
</evidence>
<dbReference type="InterPro" id="IPR025857">
    <property type="entry name" value="MacB_PCD"/>
</dbReference>
<dbReference type="InterPro" id="IPR050250">
    <property type="entry name" value="Macrolide_Exporter_MacB"/>
</dbReference>
<comment type="subcellular location">
    <subcellularLocation>
        <location evidence="1">Cell membrane</location>
        <topology evidence="1">Multi-pass membrane protein</topology>
    </subcellularLocation>
</comment>
<dbReference type="PANTHER" id="PTHR30572:SF4">
    <property type="entry name" value="ABC TRANSPORTER PERMEASE YTRF"/>
    <property type="match status" value="1"/>
</dbReference>
<evidence type="ECO:0000313" key="10">
    <source>
        <dbReference type="EMBL" id="CEI72668.1"/>
    </source>
</evidence>
<evidence type="ECO:0000256" key="3">
    <source>
        <dbReference type="ARBA" id="ARBA00022692"/>
    </source>
</evidence>
<evidence type="ECO:0000259" key="9">
    <source>
        <dbReference type="Pfam" id="PF12704"/>
    </source>
</evidence>
<feature type="transmembrane region" description="Helical" evidence="7">
    <location>
        <begin position="381"/>
        <end position="401"/>
    </location>
</feature>
<feature type="domain" description="ABC3 transporter permease C-terminal" evidence="8">
    <location>
        <begin position="295"/>
        <end position="408"/>
    </location>
</feature>
<evidence type="ECO:0000259" key="8">
    <source>
        <dbReference type="Pfam" id="PF02687"/>
    </source>
</evidence>
<organism evidence="10 11">
    <name type="scientific">Romboutsia hominis</name>
    <dbReference type="NCBI Taxonomy" id="1507512"/>
    <lineage>
        <taxon>Bacteria</taxon>
        <taxon>Bacillati</taxon>
        <taxon>Bacillota</taxon>
        <taxon>Clostridia</taxon>
        <taxon>Peptostreptococcales</taxon>
        <taxon>Peptostreptococcaceae</taxon>
        <taxon>Romboutsia</taxon>
    </lineage>
</organism>
<reference evidence="10 11" key="1">
    <citation type="submission" date="2014-09" db="EMBL/GenBank/DDBJ databases">
        <authorList>
            <person name="Hornung B.V."/>
        </authorList>
    </citation>
    <scope>NUCLEOTIDE SEQUENCE [LARGE SCALE GENOMIC DNA]</scope>
    <source>
        <strain evidence="10 11">FRIFI</strain>
    </source>
</reference>
<keyword evidence="3 7" id="KW-0812">Transmembrane</keyword>
<feature type="transmembrane region" description="Helical" evidence="7">
    <location>
        <begin position="336"/>
        <end position="361"/>
    </location>
</feature>
<evidence type="ECO:0000256" key="7">
    <source>
        <dbReference type="SAM" id="Phobius"/>
    </source>
</evidence>
<evidence type="ECO:0000256" key="6">
    <source>
        <dbReference type="ARBA" id="ARBA00038076"/>
    </source>
</evidence>
<evidence type="ECO:0000256" key="1">
    <source>
        <dbReference type="ARBA" id="ARBA00004651"/>
    </source>
</evidence>
<keyword evidence="4 7" id="KW-1133">Transmembrane helix</keyword>
<gene>
    <name evidence="10" type="ORF">FRIFI_1129</name>
</gene>
<evidence type="ECO:0000256" key="4">
    <source>
        <dbReference type="ARBA" id="ARBA00022989"/>
    </source>
</evidence>
<dbReference type="GO" id="GO:0005886">
    <property type="term" value="C:plasma membrane"/>
    <property type="evidence" value="ECO:0007669"/>
    <property type="project" value="UniProtKB-SubCell"/>
</dbReference>
<name>A0A2P2BQN9_9FIRM</name>
<dbReference type="RefSeq" id="WP_166505271.1">
    <property type="nucleotide sequence ID" value="NZ_JAKNTL010000007.1"/>
</dbReference>
<dbReference type="Proteomes" id="UP000245695">
    <property type="component" value="Chromosome 1"/>
</dbReference>
<keyword evidence="5 7" id="KW-0472">Membrane</keyword>
<dbReference type="Pfam" id="PF02687">
    <property type="entry name" value="FtsX"/>
    <property type="match status" value="1"/>
</dbReference>
<dbReference type="PANTHER" id="PTHR30572">
    <property type="entry name" value="MEMBRANE COMPONENT OF TRANSPORTER-RELATED"/>
    <property type="match status" value="1"/>
</dbReference>
<feature type="transmembrane region" description="Helical" evidence="7">
    <location>
        <begin position="21"/>
        <end position="42"/>
    </location>
</feature>
<evidence type="ECO:0000313" key="11">
    <source>
        <dbReference type="Proteomes" id="UP000245695"/>
    </source>
</evidence>